<dbReference type="InterPro" id="IPR050624">
    <property type="entry name" value="HTH-type_Tx_Regulator"/>
</dbReference>
<feature type="domain" description="HTH tetR-type" evidence="3">
    <location>
        <begin position="10"/>
        <end position="70"/>
    </location>
</feature>
<gene>
    <name evidence="4" type="ORF">MNB_ARC-1_944</name>
</gene>
<dbReference type="AlphaFoldDB" id="A0A3B1E0D4"/>
<sequence length="199" mass="22663">MLSKAQDKKQQKKEDIMQVSLELFASKGFYNTTIPDIAKALKMSAGNMYNYFKSKDVLAKEIISFVSAYLGGKLKDINEQDISTKEKTKKIVEIYFKIASIKPEMIDYFLRIYLSSREVFKDGCEGMICVNEFVTEVMIYFEEGVSCGDLRDQDFFSAFGLFMGYLGGMVFLKGENMLPQTLEAYVDDVSNNIYKALSV</sequence>
<dbReference type="EMBL" id="UOYO01000002">
    <property type="protein sequence ID" value="VAY86282.1"/>
    <property type="molecule type" value="Genomic_DNA"/>
</dbReference>
<keyword evidence="2" id="KW-0812">Transmembrane</keyword>
<dbReference type="InterPro" id="IPR009057">
    <property type="entry name" value="Homeodomain-like_sf"/>
</dbReference>
<dbReference type="PROSITE" id="PS50977">
    <property type="entry name" value="HTH_TETR_2"/>
    <property type="match status" value="1"/>
</dbReference>
<name>A0A3B1E0D4_9ZZZZ</name>
<keyword evidence="1" id="KW-0238">DNA-binding</keyword>
<protein>
    <submittedName>
        <fullName evidence="4">Transcriptional regulator, TetR family</fullName>
    </submittedName>
</protein>
<accession>A0A3B1E0D4</accession>
<dbReference type="Pfam" id="PF00440">
    <property type="entry name" value="TetR_N"/>
    <property type="match status" value="1"/>
</dbReference>
<dbReference type="SUPFAM" id="SSF46689">
    <property type="entry name" value="Homeodomain-like"/>
    <property type="match status" value="1"/>
</dbReference>
<dbReference type="PANTHER" id="PTHR43479">
    <property type="entry name" value="ACREF/ENVCD OPERON REPRESSOR-RELATED"/>
    <property type="match status" value="1"/>
</dbReference>
<dbReference type="PANTHER" id="PTHR43479:SF11">
    <property type="entry name" value="ACREF_ENVCD OPERON REPRESSOR-RELATED"/>
    <property type="match status" value="1"/>
</dbReference>
<proteinExistence type="predicted"/>
<feature type="transmembrane region" description="Helical" evidence="2">
    <location>
        <begin position="155"/>
        <end position="172"/>
    </location>
</feature>
<evidence type="ECO:0000256" key="1">
    <source>
        <dbReference type="ARBA" id="ARBA00023125"/>
    </source>
</evidence>
<reference evidence="4" key="1">
    <citation type="submission" date="2018-10" db="EMBL/GenBank/DDBJ databases">
        <authorList>
            <person name="Aoki K."/>
        </authorList>
    </citation>
    <scope>NUCLEOTIDE SEQUENCE</scope>
</reference>
<evidence type="ECO:0000259" key="3">
    <source>
        <dbReference type="PROSITE" id="PS50977"/>
    </source>
</evidence>
<dbReference type="GO" id="GO:0003677">
    <property type="term" value="F:DNA binding"/>
    <property type="evidence" value="ECO:0007669"/>
    <property type="project" value="UniProtKB-KW"/>
</dbReference>
<evidence type="ECO:0000256" key="2">
    <source>
        <dbReference type="SAM" id="Phobius"/>
    </source>
</evidence>
<dbReference type="InterPro" id="IPR001647">
    <property type="entry name" value="HTH_TetR"/>
</dbReference>
<dbReference type="PRINTS" id="PR00455">
    <property type="entry name" value="HTHTETR"/>
</dbReference>
<organism evidence="4">
    <name type="scientific">hydrothermal vent metagenome</name>
    <dbReference type="NCBI Taxonomy" id="652676"/>
    <lineage>
        <taxon>unclassified sequences</taxon>
        <taxon>metagenomes</taxon>
        <taxon>ecological metagenomes</taxon>
    </lineage>
</organism>
<evidence type="ECO:0000313" key="4">
    <source>
        <dbReference type="EMBL" id="VAY86282.1"/>
    </source>
</evidence>
<keyword evidence="2" id="KW-0472">Membrane</keyword>
<dbReference type="Gene3D" id="1.10.357.10">
    <property type="entry name" value="Tetracycline Repressor, domain 2"/>
    <property type="match status" value="1"/>
</dbReference>
<keyword evidence="2" id="KW-1133">Transmembrane helix</keyword>